<evidence type="ECO:0000313" key="2">
    <source>
        <dbReference type="EMBL" id="KAF7632895.1"/>
    </source>
</evidence>
<evidence type="ECO:0000313" key="3">
    <source>
        <dbReference type="Proteomes" id="UP000605970"/>
    </source>
</evidence>
<organism evidence="2 3">
    <name type="scientific">Meloidogyne graminicola</name>
    <dbReference type="NCBI Taxonomy" id="189291"/>
    <lineage>
        <taxon>Eukaryota</taxon>
        <taxon>Metazoa</taxon>
        <taxon>Ecdysozoa</taxon>
        <taxon>Nematoda</taxon>
        <taxon>Chromadorea</taxon>
        <taxon>Rhabditida</taxon>
        <taxon>Tylenchina</taxon>
        <taxon>Tylenchomorpha</taxon>
        <taxon>Tylenchoidea</taxon>
        <taxon>Meloidogynidae</taxon>
        <taxon>Meloidogyninae</taxon>
        <taxon>Meloidogyne</taxon>
    </lineage>
</organism>
<gene>
    <name evidence="2" type="ORF">Mgra_00007754</name>
</gene>
<dbReference type="Proteomes" id="UP000605970">
    <property type="component" value="Unassembled WGS sequence"/>
</dbReference>
<dbReference type="OrthoDB" id="5838444at2759"/>
<sequence length="155" mass="17851">MHHYLMYSVFIVLLLVSLECFGCNCGDSGPLASTDPFDALGPWHQRHLDCGIPPFAYRLPQNAQEKIHSIWLNYKAGDECEKEQEQTRAVIMEIPEETRVQLFKGVCGPGFLKNESNDIRASFMDVWFDDDLSIEQKQIEFRKLAQHMLKNDESV</sequence>
<proteinExistence type="predicted"/>
<dbReference type="AlphaFoldDB" id="A0A8S9ZHW8"/>
<name>A0A8S9ZHW8_9BILA</name>
<protein>
    <submittedName>
        <fullName evidence="2">Uncharacterized protein</fullName>
    </submittedName>
</protein>
<dbReference type="EMBL" id="JABEBT010000091">
    <property type="protein sequence ID" value="KAF7632895.1"/>
    <property type="molecule type" value="Genomic_DNA"/>
</dbReference>
<feature type="chain" id="PRO_5035781284" evidence="1">
    <location>
        <begin position="21"/>
        <end position="155"/>
    </location>
</feature>
<feature type="signal peptide" evidence="1">
    <location>
        <begin position="1"/>
        <end position="20"/>
    </location>
</feature>
<evidence type="ECO:0000256" key="1">
    <source>
        <dbReference type="SAM" id="SignalP"/>
    </source>
</evidence>
<keyword evidence="1" id="KW-0732">Signal</keyword>
<comment type="caution">
    <text evidence="2">The sequence shown here is derived from an EMBL/GenBank/DDBJ whole genome shotgun (WGS) entry which is preliminary data.</text>
</comment>
<keyword evidence="3" id="KW-1185">Reference proteome</keyword>
<reference evidence="2" key="1">
    <citation type="journal article" date="2020" name="Ecol. Evol.">
        <title>Genome structure and content of the rice root-knot nematode (Meloidogyne graminicola).</title>
        <authorList>
            <person name="Phan N.T."/>
            <person name="Danchin E.G.J."/>
            <person name="Klopp C."/>
            <person name="Perfus-Barbeoch L."/>
            <person name="Kozlowski D.K."/>
            <person name="Koutsovoulos G.D."/>
            <person name="Lopez-Roques C."/>
            <person name="Bouchez O."/>
            <person name="Zahm M."/>
            <person name="Besnard G."/>
            <person name="Bellafiore S."/>
        </authorList>
    </citation>
    <scope>NUCLEOTIDE SEQUENCE</scope>
    <source>
        <strain evidence="2">VN-18</strain>
    </source>
</reference>
<accession>A0A8S9ZHW8</accession>